<evidence type="ECO:0000313" key="2">
    <source>
        <dbReference type="Proteomes" id="UP000836387"/>
    </source>
</evidence>
<accession>A0ACA9TZY1</accession>
<keyword evidence="2" id="KW-1185">Reference proteome</keyword>
<dbReference type="EMBL" id="CADEHS020000010">
    <property type="protein sequence ID" value="CAG9946142.1"/>
    <property type="molecule type" value="Genomic_DNA"/>
</dbReference>
<comment type="caution">
    <text evidence="1">The sequence shown here is derived from an EMBL/GenBank/DDBJ whole genome shotgun (WGS) entry which is preliminary data.</text>
</comment>
<name>A0ACA9TZY1_BIOOC</name>
<evidence type="ECO:0000313" key="1">
    <source>
        <dbReference type="EMBL" id="CAG9946142.1"/>
    </source>
</evidence>
<organism evidence="1 2">
    <name type="scientific">Clonostachys rosea f. rosea IK726</name>
    <dbReference type="NCBI Taxonomy" id="1349383"/>
    <lineage>
        <taxon>Eukaryota</taxon>
        <taxon>Fungi</taxon>
        <taxon>Dikarya</taxon>
        <taxon>Ascomycota</taxon>
        <taxon>Pezizomycotina</taxon>
        <taxon>Sordariomycetes</taxon>
        <taxon>Hypocreomycetidae</taxon>
        <taxon>Hypocreales</taxon>
        <taxon>Bionectriaceae</taxon>
        <taxon>Clonostachys</taxon>
    </lineage>
</organism>
<proteinExistence type="predicted"/>
<sequence>MSVWGDFVEQTIPHPSKAIVALDSCFIEIMGSKEHDPVSRLPAMSLPGRRGPLNRRHNNVLLQFFAAVGILYTSSYLWGINWRITPQPNQLSQDIDPDTDYPLRPAQEHWDISTSYPYPRKLVKTVSEGTWLRITTHPRKPEIVFDMLGDLYCMSTQGNGDEVAIPLLAGIPYEKEAEFSSDGTRLVFISDAGFGVDNIWTIPYTGCEDMGKRSMEQRRKSTVQQTNSTFRFFSSPAFHPTDARIVATKWFLTGRPNGAGEIWEFPLLENNTCTGRLPERGGKRIIQRKLPPSWSASQYPQSQLGSEQARYTPSGDGIIFSRNTKDDMTGKFSYNKDVHAGINAVFILNTTTGRTNQVVAATQSEPNKPASPGGANVPRLSSDGMTLAFVRRSGEREVLALKDMRSGTVHYVWDGLSYDLSTIPAFMGAYPNYGWAGNDTSIIIWSQGKIWKVPIGRNALGERIAAGNARQLPFSATINLALGVTRFSETKIKDRELSDFRREYAFRRLRSNMAGDEVVFEASGDNYMYSLQAGTLLELPRPDISVSCYSPSFIAESQYIIQACWDNHNLTTFHLINRKGMNLLPLEGVPRGRHISPISDGIYFAYVRTSKDYMFGDVEETFGEGVWIGKIQLPSASGSDHGKITDLHRLPDIDVGSETTLDIHTLSSRHLLLINQPDSVIEYDIKTGQFEKVASGKASVEMRAHGKGHNYVVFRDFQHIWLSEGSKKRLTAIWSKPGDLQTPENLIRLSQVGGHDVNLSGDGKLVMWLLGPTLHYAQIKDILAACQGAHPALRDTGHCAGSVIHTSTLNVTYETALSHQTRFANDKSLAIANATLISMDDQQEQLVRNATIVIHRGEIKASGPGIHVDTPTDAEVLNIQGGTVLPGFVDVHGHWGGFISPYPLQSWEMETFLGYGVTTIHNPASKNVAGHVERNLIEKGRMYGPRVFHTGDVLYGSVQPPVYTEINSLQDARDALLRAKKEGGEDSFSVKNYQLSARSARQRLLLEASKLDMLVVPEGGWSYDWGLTYFIDGYTSQEHPLPVPELYDDVLSLVEASGSSYTPLAVMNYGGIFGQHWVHQTFNIPEDPKLRRYVKHDILESLTEVKQAPNSSYLFFNTTISTAKLAKRGVRTNVGAHGEQPIGFLYHSEMLMMAMGGQEPYEVLRHATIGGATSLGLNASVGSIEAGKLADLVIYPPSVDSIYKVWEKSMHMEYVMRGGTLLSVKDGLVEMWPRPGRRQERPYINP</sequence>
<reference evidence="1" key="2">
    <citation type="submission" date="2021-10" db="EMBL/GenBank/DDBJ databases">
        <authorList>
            <person name="Piombo E."/>
        </authorList>
    </citation>
    <scope>NUCLEOTIDE SEQUENCE</scope>
</reference>
<dbReference type="Proteomes" id="UP000836387">
    <property type="component" value="Unassembled WGS sequence"/>
</dbReference>
<reference evidence="1" key="1">
    <citation type="submission" date="2020-04" db="EMBL/GenBank/DDBJ databases">
        <authorList>
            <person name="Broberg M."/>
        </authorList>
    </citation>
    <scope>NUCLEOTIDE SEQUENCE</scope>
</reference>
<gene>
    <name evidence="1" type="ORF">CRV2_00005021</name>
</gene>
<protein>
    <submittedName>
        <fullName evidence="1">Uncharacterized protein</fullName>
    </submittedName>
</protein>